<protein>
    <submittedName>
        <fullName evidence="2">Uncharacterized protein</fullName>
    </submittedName>
</protein>
<feature type="compositionally biased region" description="Low complexity" evidence="1">
    <location>
        <begin position="40"/>
        <end position="57"/>
    </location>
</feature>
<feature type="compositionally biased region" description="Basic and acidic residues" evidence="1">
    <location>
        <begin position="63"/>
        <end position="72"/>
    </location>
</feature>
<accession>A0A6G1ECC1</accession>
<evidence type="ECO:0000256" key="1">
    <source>
        <dbReference type="SAM" id="MobiDB-lite"/>
    </source>
</evidence>
<organism evidence="2 3">
    <name type="scientific">Oryza meyeriana var. granulata</name>
    <dbReference type="NCBI Taxonomy" id="110450"/>
    <lineage>
        <taxon>Eukaryota</taxon>
        <taxon>Viridiplantae</taxon>
        <taxon>Streptophyta</taxon>
        <taxon>Embryophyta</taxon>
        <taxon>Tracheophyta</taxon>
        <taxon>Spermatophyta</taxon>
        <taxon>Magnoliopsida</taxon>
        <taxon>Liliopsida</taxon>
        <taxon>Poales</taxon>
        <taxon>Poaceae</taxon>
        <taxon>BOP clade</taxon>
        <taxon>Oryzoideae</taxon>
        <taxon>Oryzeae</taxon>
        <taxon>Oryzinae</taxon>
        <taxon>Oryza</taxon>
        <taxon>Oryza meyeriana</taxon>
    </lineage>
</organism>
<keyword evidence="3" id="KW-1185">Reference proteome</keyword>
<dbReference type="AlphaFoldDB" id="A0A6G1ECC1"/>
<evidence type="ECO:0000313" key="3">
    <source>
        <dbReference type="Proteomes" id="UP000479710"/>
    </source>
</evidence>
<name>A0A6G1ECC1_9ORYZ</name>
<gene>
    <name evidence="2" type="ORF">E2562_034543</name>
</gene>
<reference evidence="2 3" key="1">
    <citation type="submission" date="2019-11" db="EMBL/GenBank/DDBJ databases">
        <title>Whole genome sequence of Oryza granulata.</title>
        <authorList>
            <person name="Li W."/>
        </authorList>
    </citation>
    <scope>NUCLEOTIDE SEQUENCE [LARGE SCALE GENOMIC DNA]</scope>
    <source>
        <strain evidence="3">cv. Menghai</strain>
        <tissue evidence="2">Leaf</tissue>
    </source>
</reference>
<proteinExistence type="predicted"/>
<feature type="region of interest" description="Disordered" evidence="1">
    <location>
        <begin position="40"/>
        <end position="72"/>
    </location>
</feature>
<evidence type="ECO:0000313" key="2">
    <source>
        <dbReference type="EMBL" id="KAF0922389.1"/>
    </source>
</evidence>
<sequence>MTSDNNHQLDEPLHCIALHIGERDDVQSRSWAGWWSGWGRGQQNKASAAAGAEAGLADGEDGPMQRDWWRWR</sequence>
<dbReference type="EMBL" id="SPHZ02000004">
    <property type="protein sequence ID" value="KAF0922389.1"/>
    <property type="molecule type" value="Genomic_DNA"/>
</dbReference>
<comment type="caution">
    <text evidence="2">The sequence shown here is derived from an EMBL/GenBank/DDBJ whole genome shotgun (WGS) entry which is preliminary data.</text>
</comment>
<dbReference type="Proteomes" id="UP000479710">
    <property type="component" value="Unassembled WGS sequence"/>
</dbReference>